<keyword evidence="5 9" id="KW-0812">Transmembrane</keyword>
<evidence type="ECO:0008006" key="12">
    <source>
        <dbReference type="Google" id="ProtNLM"/>
    </source>
</evidence>
<evidence type="ECO:0000313" key="10">
    <source>
        <dbReference type="EMBL" id="ADK68238.1"/>
    </source>
</evidence>
<evidence type="ECO:0000256" key="3">
    <source>
        <dbReference type="ARBA" id="ARBA00022448"/>
    </source>
</evidence>
<feature type="transmembrane region" description="Helical" evidence="9">
    <location>
        <begin position="85"/>
        <end position="106"/>
    </location>
</feature>
<evidence type="ECO:0000256" key="6">
    <source>
        <dbReference type="ARBA" id="ARBA00022989"/>
    </source>
</evidence>
<gene>
    <name evidence="10" type="ordered locus">Olsu_1128</name>
</gene>
<dbReference type="Proteomes" id="UP000000333">
    <property type="component" value="Chromosome"/>
</dbReference>
<feature type="region of interest" description="Disordered" evidence="8">
    <location>
        <begin position="444"/>
        <end position="476"/>
    </location>
</feature>
<feature type="transmembrane region" description="Helical" evidence="9">
    <location>
        <begin position="240"/>
        <end position="259"/>
    </location>
</feature>
<feature type="transmembrane region" description="Helical" evidence="9">
    <location>
        <begin position="180"/>
        <end position="201"/>
    </location>
</feature>
<proteinExistence type="inferred from homology"/>
<keyword evidence="3" id="KW-0813">Transport</keyword>
<evidence type="ECO:0000313" key="11">
    <source>
        <dbReference type="Proteomes" id="UP000000333"/>
    </source>
</evidence>
<dbReference type="STRING" id="633147.Olsu_1128"/>
<protein>
    <recommendedName>
        <fullName evidence="12">AI-2E family transporter</fullName>
    </recommendedName>
</protein>
<keyword evidence="4" id="KW-1003">Cell membrane</keyword>
<dbReference type="PANTHER" id="PTHR21716">
    <property type="entry name" value="TRANSMEMBRANE PROTEIN"/>
    <property type="match status" value="1"/>
</dbReference>
<accession>E1QVT5</accession>
<feature type="compositionally biased region" description="Low complexity" evidence="8">
    <location>
        <begin position="452"/>
        <end position="463"/>
    </location>
</feature>
<name>E1QVT5_OLSUV</name>
<dbReference type="GO" id="GO:0005886">
    <property type="term" value="C:plasma membrane"/>
    <property type="evidence" value="ECO:0007669"/>
    <property type="project" value="UniProtKB-SubCell"/>
</dbReference>
<feature type="transmembrane region" description="Helical" evidence="9">
    <location>
        <begin position="292"/>
        <end position="315"/>
    </location>
</feature>
<evidence type="ECO:0000256" key="1">
    <source>
        <dbReference type="ARBA" id="ARBA00004651"/>
    </source>
</evidence>
<dbReference type="InterPro" id="IPR002549">
    <property type="entry name" value="AI-2E-like"/>
</dbReference>
<dbReference type="HOGENOM" id="CLU_031275_7_0_11"/>
<feature type="transmembrane region" description="Helical" evidence="9">
    <location>
        <begin position="335"/>
        <end position="368"/>
    </location>
</feature>
<dbReference type="PATRIC" id="fig|633147.7.peg.414"/>
<feature type="transmembrane region" description="Helical" evidence="9">
    <location>
        <begin position="265"/>
        <end position="285"/>
    </location>
</feature>
<evidence type="ECO:0000256" key="9">
    <source>
        <dbReference type="SAM" id="Phobius"/>
    </source>
</evidence>
<dbReference type="eggNOG" id="COG0628">
    <property type="taxonomic scope" value="Bacteria"/>
</dbReference>
<dbReference type="GO" id="GO:0055085">
    <property type="term" value="P:transmembrane transport"/>
    <property type="evidence" value="ECO:0007669"/>
    <property type="project" value="TreeGrafter"/>
</dbReference>
<evidence type="ECO:0000256" key="2">
    <source>
        <dbReference type="ARBA" id="ARBA00009773"/>
    </source>
</evidence>
<dbReference type="AlphaFoldDB" id="E1QVT5"/>
<evidence type="ECO:0000256" key="4">
    <source>
        <dbReference type="ARBA" id="ARBA00022475"/>
    </source>
</evidence>
<comment type="similarity">
    <text evidence="2">Belongs to the autoinducer-2 exporter (AI-2E) (TC 2.A.86) family.</text>
</comment>
<evidence type="ECO:0000256" key="7">
    <source>
        <dbReference type="ARBA" id="ARBA00023136"/>
    </source>
</evidence>
<keyword evidence="11" id="KW-1185">Reference proteome</keyword>
<feature type="transmembrane region" description="Helical" evidence="9">
    <location>
        <begin position="55"/>
        <end position="73"/>
    </location>
</feature>
<dbReference type="EMBL" id="CP002106">
    <property type="protein sequence ID" value="ADK68238.1"/>
    <property type="molecule type" value="Genomic_DNA"/>
</dbReference>
<organism evidence="10 11">
    <name type="scientific">Olsenella uli (strain ATCC 49627 / DSM 7084 / CCUG 31166 / CIP 109912 / JCM 12494 / LMG 11480 / NCIMB 702895 / VPI D76D-27C)</name>
    <name type="common">Lactobacillus uli</name>
    <dbReference type="NCBI Taxonomy" id="633147"/>
    <lineage>
        <taxon>Bacteria</taxon>
        <taxon>Bacillati</taxon>
        <taxon>Actinomycetota</taxon>
        <taxon>Coriobacteriia</taxon>
        <taxon>Coriobacteriales</taxon>
        <taxon>Atopobiaceae</taxon>
        <taxon>Olsenella</taxon>
    </lineage>
</organism>
<evidence type="ECO:0000256" key="8">
    <source>
        <dbReference type="SAM" id="MobiDB-lite"/>
    </source>
</evidence>
<dbReference type="Pfam" id="PF01594">
    <property type="entry name" value="AI-2E_transport"/>
    <property type="match status" value="1"/>
</dbReference>
<comment type="subcellular location">
    <subcellularLocation>
        <location evidence="1">Cell membrane</location>
        <topology evidence="1">Multi-pass membrane protein</topology>
    </subcellularLocation>
</comment>
<dbReference type="KEGG" id="ols:Olsu_1128"/>
<keyword evidence="6 9" id="KW-1133">Transmembrane helix</keyword>
<keyword evidence="7 9" id="KW-0472">Membrane</keyword>
<feature type="compositionally biased region" description="Basic and acidic residues" evidence="8">
    <location>
        <begin position="464"/>
        <end position="476"/>
    </location>
</feature>
<evidence type="ECO:0000256" key="5">
    <source>
        <dbReference type="ARBA" id="ARBA00022692"/>
    </source>
</evidence>
<feature type="transmembrane region" description="Helical" evidence="9">
    <location>
        <begin position="30"/>
        <end position="49"/>
    </location>
</feature>
<dbReference type="PANTHER" id="PTHR21716:SF53">
    <property type="entry name" value="PERMEASE PERM-RELATED"/>
    <property type="match status" value="1"/>
</dbReference>
<reference evidence="10 11" key="1">
    <citation type="journal article" date="2010" name="Stand. Genomic Sci.">
        <title>Complete genome sequence of Olsenella uli type strain (VPI D76D-27C).</title>
        <authorList>
            <person name="Goker M."/>
            <person name="Held B."/>
            <person name="Lucas S."/>
            <person name="Nolan M."/>
            <person name="Yasawong M."/>
            <person name="Glavina Del Rio T."/>
            <person name="Tice H."/>
            <person name="Cheng J.F."/>
            <person name="Bruce D."/>
            <person name="Detter J.C."/>
            <person name="Tapia R."/>
            <person name="Han C."/>
            <person name="Goodwin L."/>
            <person name="Pitluck S."/>
            <person name="Liolios K."/>
            <person name="Ivanova N."/>
            <person name="Mavromatis K."/>
            <person name="Mikhailova N."/>
            <person name="Pati A."/>
            <person name="Chen A."/>
            <person name="Palaniappan K."/>
            <person name="Land M."/>
            <person name="Hauser L."/>
            <person name="Chang Y.J."/>
            <person name="Jeffries C.D."/>
            <person name="Rohde M."/>
            <person name="Sikorski J."/>
            <person name="Pukall R."/>
            <person name="Woyke T."/>
            <person name="Bristow J."/>
            <person name="Eisen J.A."/>
            <person name="Markowitz V."/>
            <person name="Hugenholtz P."/>
            <person name="Kyrpides N.C."/>
            <person name="Klenk H.P."/>
            <person name="Lapidus A."/>
        </authorList>
    </citation>
    <scope>NUCLEOTIDE SEQUENCE [LARGE SCALE GENOMIC DNA]</scope>
    <source>
        <strain evidence="11">ATCC 49627 / DSM 7084 / CIP 109912 / JCM 12494 / NCIMB 702895 / VPI D76D-27C</strain>
    </source>
</reference>
<sequence>MVSGDARRSGGLTADERAASSLSRAKSVGIKAWAAIGCAVVFVLATLALGKIWGAVELLLVGALFGFICSPMTNGLERHGVPRGLAALAALLVMVAALVVLLVLLFPPFVREAIEVLQQVPSYVSQARGAIASFWDAYGSSKTSEVQQNLDQMVNAASNLGISASSDLLEKLSSGLMDNVMSLFSNTVTLFLGLVLGYWFAKDYPRIAREFRIVAGPDHERSLSVMLCVMSRSMGGYMRGIVITSLLDGILSFVGFSLIGNPYAGLMATLAGVLHFVPVIGPWVSAAMATSLALFVGPLLAIETLMVAVIATNVVDNVISPLVMQSAVKVHPALSLLGIMVGSALGGTLGMILAIPLTAAIRSVFVYYFESRSGRQLVSYDGALFRSTPFHDEEGKILPAYDALDDDAFFENTLLVDREDAPHSVPADRPSPVRRTLAERVLAVAGREGRASARAPRPGSRPGADADAHNGENGRP</sequence>